<accession>A0A0H4J0Y6</accession>
<keyword evidence="16" id="KW-1185">Reference proteome</keyword>
<dbReference type="PROSITE" id="PS52016">
    <property type="entry name" value="TONB_DEPENDENT_REC_3"/>
    <property type="match status" value="1"/>
</dbReference>
<gene>
    <name evidence="15" type="ORF">VI33_02975</name>
</gene>
<proteinExistence type="inferred from homology"/>
<dbReference type="PANTHER" id="PTHR30069">
    <property type="entry name" value="TONB-DEPENDENT OUTER MEMBRANE RECEPTOR"/>
    <property type="match status" value="1"/>
</dbReference>
<evidence type="ECO:0000313" key="16">
    <source>
        <dbReference type="Proteomes" id="UP000066549"/>
    </source>
</evidence>
<organism evidence="15 16">
    <name type="scientific">Methylophilales bacterium MBRS-H7</name>
    <dbReference type="NCBI Taxonomy" id="1623450"/>
    <lineage>
        <taxon>Bacteria</taxon>
        <taxon>Pseudomonadati</taxon>
        <taxon>Pseudomonadota</taxon>
        <taxon>Betaproteobacteria</taxon>
        <taxon>Nitrosomonadales</taxon>
        <taxon>OM43 clade</taxon>
    </lineage>
</organism>
<evidence type="ECO:0000256" key="10">
    <source>
        <dbReference type="PROSITE-ProRule" id="PRU01360"/>
    </source>
</evidence>
<dbReference type="GO" id="GO:0009279">
    <property type="term" value="C:cell outer membrane"/>
    <property type="evidence" value="ECO:0007669"/>
    <property type="project" value="UniProtKB-SubCell"/>
</dbReference>
<name>A0A0H4J0Y6_9PROT</name>
<evidence type="ECO:0000256" key="7">
    <source>
        <dbReference type="ARBA" id="ARBA00023136"/>
    </source>
</evidence>
<keyword evidence="4 10" id="KW-1134">Transmembrane beta strand</keyword>
<evidence type="ECO:0000259" key="14">
    <source>
        <dbReference type="Pfam" id="PF07715"/>
    </source>
</evidence>
<evidence type="ECO:0000259" key="13">
    <source>
        <dbReference type="Pfam" id="PF00593"/>
    </source>
</evidence>
<dbReference type="InterPro" id="IPR039426">
    <property type="entry name" value="TonB-dep_rcpt-like"/>
</dbReference>
<protein>
    <recommendedName>
        <fullName evidence="17">TonB-dependent receptor plug domain-containing protein</fullName>
    </recommendedName>
</protein>
<evidence type="ECO:0000256" key="12">
    <source>
        <dbReference type="SAM" id="MobiDB-lite"/>
    </source>
</evidence>
<feature type="compositionally biased region" description="Basic and acidic residues" evidence="12">
    <location>
        <begin position="202"/>
        <end position="214"/>
    </location>
</feature>
<dbReference type="EMBL" id="CP011002">
    <property type="protein sequence ID" value="AKO65715.1"/>
    <property type="molecule type" value="Genomic_DNA"/>
</dbReference>
<keyword evidence="8" id="KW-0675">Receptor</keyword>
<dbReference type="GO" id="GO:0044718">
    <property type="term" value="P:siderophore transmembrane transport"/>
    <property type="evidence" value="ECO:0007669"/>
    <property type="project" value="TreeGrafter"/>
</dbReference>
<dbReference type="InterPro" id="IPR036942">
    <property type="entry name" value="Beta-barrel_TonB_sf"/>
</dbReference>
<dbReference type="InterPro" id="IPR000531">
    <property type="entry name" value="Beta-barrel_TonB"/>
</dbReference>
<evidence type="ECO:0000256" key="11">
    <source>
        <dbReference type="RuleBase" id="RU003357"/>
    </source>
</evidence>
<dbReference type="Pfam" id="PF07715">
    <property type="entry name" value="Plug"/>
    <property type="match status" value="1"/>
</dbReference>
<evidence type="ECO:0000256" key="4">
    <source>
        <dbReference type="ARBA" id="ARBA00022452"/>
    </source>
</evidence>
<evidence type="ECO:0000256" key="8">
    <source>
        <dbReference type="ARBA" id="ARBA00023170"/>
    </source>
</evidence>
<dbReference type="PANTHER" id="PTHR30069:SF27">
    <property type="entry name" value="BLL4766 PROTEIN"/>
    <property type="match status" value="1"/>
</dbReference>
<evidence type="ECO:0000313" key="15">
    <source>
        <dbReference type="EMBL" id="AKO65715.1"/>
    </source>
</evidence>
<evidence type="ECO:0000256" key="9">
    <source>
        <dbReference type="ARBA" id="ARBA00023237"/>
    </source>
</evidence>
<evidence type="ECO:0000256" key="3">
    <source>
        <dbReference type="ARBA" id="ARBA00022448"/>
    </source>
</evidence>
<keyword evidence="5 10" id="KW-0812">Transmembrane</keyword>
<dbReference type="InterPro" id="IPR037066">
    <property type="entry name" value="Plug_dom_sf"/>
</dbReference>
<comment type="subcellular location">
    <subcellularLocation>
        <location evidence="1 10">Cell outer membrane</location>
        <topology evidence="1 10">Multi-pass membrane protein</topology>
    </subcellularLocation>
</comment>
<dbReference type="Pfam" id="PF00593">
    <property type="entry name" value="TonB_dep_Rec_b-barrel"/>
    <property type="match status" value="1"/>
</dbReference>
<keyword evidence="9 10" id="KW-0998">Cell outer membrane</keyword>
<feature type="domain" description="TonB-dependent receptor-like beta-barrel" evidence="13">
    <location>
        <begin position="165"/>
        <end position="624"/>
    </location>
</feature>
<keyword evidence="7 10" id="KW-0472">Membrane</keyword>
<dbReference type="Proteomes" id="UP000066549">
    <property type="component" value="Chromosome"/>
</dbReference>
<feature type="domain" description="TonB-dependent receptor plug" evidence="14">
    <location>
        <begin position="43"/>
        <end position="150"/>
    </location>
</feature>
<dbReference type="AlphaFoldDB" id="A0A0H4J0Y6"/>
<sequence>MYHFIIFIFVICFSLYSSLIYSEELNTDEVIVYSNKFYTSESNSAHHVEVYDHQEIINSGTNNLFDFLSNKSSLNVSSYSGNKAAPSIDMRGYGLENGFQNIVVNVDGYRINNIDMAPGFLGTINTKDIDRIEILKGSGSVVHGDGSNAGSINIYTKNHDKTRISSAYGNFGQKNHSFTTGKTIDNFSISLSSSYESNDGFSQKDSRGNKDKSKSSNQTIKMSYQPDNFSQLNFKYSNTESNSLFPAALTRLQFNRDPSMSGGQYNEFDYNDDIWGLDYVTHFSNNFSVKIYHQGQRKKYDSRDYSTNLRKTSALVNALEFDYSLNSLHITSGVSVSERELNAFQNSETLVNQVNKQNEAIYIQAKHKLDEKEKISVTYGARKERVKNQFNNTSINSENSEQLSMFELGLNYLLNKKINLFTNFSKSMQSQDIDRLLPYNFGTAAYDTLNPNIKPMQSRTITLGINYIDQKQKLKVNTFYADLDNEIVYNPSTFINENIDRTNKYGYEIFLMRKLNENFDVKFNYAYTIAKILNDTDSSTFPSGKLLPGVPKNSINFGINYQHENLTASLNHVWRDRSFIFDDFDNNANMMSPSYESTNAFIKYNLGKFDKFSTISVFASVNNIFNQKNGVRTTTSDTYGAIYPYNFRRTWFIGMEVEI</sequence>
<evidence type="ECO:0000256" key="6">
    <source>
        <dbReference type="ARBA" id="ARBA00023077"/>
    </source>
</evidence>
<reference evidence="15 16" key="1">
    <citation type="submission" date="2015-03" db="EMBL/GenBank/DDBJ databases">
        <title>Comparative analysis of the OM43 clade including a novel species from Red Sea uncovers genomic and metabolic diversity among marine methylotrophs.</title>
        <authorList>
            <person name="Jimenez-Infante F."/>
            <person name="Ngugi D.K."/>
            <person name="Vinu M."/>
            <person name="Alam I."/>
            <person name="Kamau A."/>
            <person name="Blom J."/>
            <person name="Bajic V.B."/>
            <person name="Stingl U."/>
        </authorList>
    </citation>
    <scope>NUCLEOTIDE SEQUENCE [LARGE SCALE GENOMIC DNA]</scope>
    <source>
        <strain evidence="15 16">MBRSH7</strain>
    </source>
</reference>
<dbReference type="GO" id="GO:0015344">
    <property type="term" value="F:siderophore uptake transmembrane transporter activity"/>
    <property type="evidence" value="ECO:0007669"/>
    <property type="project" value="TreeGrafter"/>
</dbReference>
<dbReference type="SUPFAM" id="SSF56935">
    <property type="entry name" value="Porins"/>
    <property type="match status" value="1"/>
</dbReference>
<keyword evidence="3 10" id="KW-0813">Transport</keyword>
<dbReference type="Gene3D" id="2.170.130.10">
    <property type="entry name" value="TonB-dependent receptor, plug domain"/>
    <property type="match status" value="1"/>
</dbReference>
<comment type="similarity">
    <text evidence="2 10 11">Belongs to the TonB-dependent receptor family.</text>
</comment>
<evidence type="ECO:0008006" key="17">
    <source>
        <dbReference type="Google" id="ProtNLM"/>
    </source>
</evidence>
<evidence type="ECO:0000256" key="2">
    <source>
        <dbReference type="ARBA" id="ARBA00009810"/>
    </source>
</evidence>
<dbReference type="InterPro" id="IPR012910">
    <property type="entry name" value="Plug_dom"/>
</dbReference>
<keyword evidence="6 11" id="KW-0798">TonB box</keyword>
<evidence type="ECO:0000256" key="1">
    <source>
        <dbReference type="ARBA" id="ARBA00004571"/>
    </source>
</evidence>
<dbReference type="Gene3D" id="2.40.170.20">
    <property type="entry name" value="TonB-dependent receptor, beta-barrel domain"/>
    <property type="match status" value="1"/>
</dbReference>
<feature type="region of interest" description="Disordered" evidence="12">
    <location>
        <begin position="198"/>
        <end position="218"/>
    </location>
</feature>
<evidence type="ECO:0000256" key="5">
    <source>
        <dbReference type="ARBA" id="ARBA00022692"/>
    </source>
</evidence>